<evidence type="ECO:0000256" key="1">
    <source>
        <dbReference type="PROSITE-ProRule" id="PRU00042"/>
    </source>
</evidence>
<dbReference type="Gene3D" id="3.30.160.60">
    <property type="entry name" value="Classic Zinc Finger"/>
    <property type="match status" value="1"/>
</dbReference>
<dbReference type="SMART" id="SM00355">
    <property type="entry name" value="ZnF_C2H2"/>
    <property type="match status" value="2"/>
</dbReference>
<keyword evidence="2" id="KW-0175">Coiled coil</keyword>
<dbReference type="GO" id="GO:0008270">
    <property type="term" value="F:zinc ion binding"/>
    <property type="evidence" value="ECO:0007669"/>
    <property type="project" value="UniProtKB-KW"/>
</dbReference>
<dbReference type="InterPro" id="IPR013087">
    <property type="entry name" value="Znf_C2H2_type"/>
</dbReference>
<gene>
    <name evidence="4" type="ORF">Klosneuvirus_3_134</name>
</gene>
<dbReference type="InterPro" id="IPR036236">
    <property type="entry name" value="Znf_C2H2_sf"/>
</dbReference>
<dbReference type="Pfam" id="PF00096">
    <property type="entry name" value="zf-C2H2"/>
    <property type="match status" value="1"/>
</dbReference>
<dbReference type="SUPFAM" id="SSF57667">
    <property type="entry name" value="beta-beta-alpha zinc fingers"/>
    <property type="match status" value="1"/>
</dbReference>
<evidence type="ECO:0000313" key="4">
    <source>
        <dbReference type="EMBL" id="ARF11999.1"/>
    </source>
</evidence>
<sequence>MNKFVCETCNYSTDDKSNYNKHMKSTKHYKKSIQVVKTEHIVNHKKSPKDYNCQFCKRIFTTSSNLTRHERVCAGKVIEKKELELELKYKDKELENAHKKINELEKALRTTKTAPTYNISIRKLIQTSYPDAPCLAQLDHYSIIHEDDEIDLTQDLIYYQKKNILDKYLGDIIIKYYKKENPEDQSIWSTDSARLNYIIKELMASNRSQWSEDLKGLKIKHYIIEPLLNYIKDYINDQIDIMHEQIKASDANQCRKIGLRQTILAEIREQIFNGILEDDIIKYITPSFRFKSDKTDALINV</sequence>
<evidence type="ECO:0000259" key="3">
    <source>
        <dbReference type="PROSITE" id="PS50157"/>
    </source>
</evidence>
<keyword evidence="1" id="KW-0863">Zinc-finger</keyword>
<reference evidence="4" key="1">
    <citation type="journal article" date="2017" name="Science">
        <title>Giant viruses with an expanded complement of translation system components.</title>
        <authorList>
            <person name="Schulz F."/>
            <person name="Yutin N."/>
            <person name="Ivanova N.N."/>
            <person name="Ortega D.R."/>
            <person name="Lee T.K."/>
            <person name="Vierheilig J."/>
            <person name="Daims H."/>
            <person name="Horn M."/>
            <person name="Wagner M."/>
            <person name="Jensen G.J."/>
            <person name="Kyrpides N.C."/>
            <person name="Koonin E.V."/>
            <person name="Woyke T."/>
        </authorList>
    </citation>
    <scope>NUCLEOTIDE SEQUENCE</scope>
    <source>
        <strain evidence="4">KNV1</strain>
    </source>
</reference>
<feature type="domain" description="C2H2-type" evidence="3">
    <location>
        <begin position="51"/>
        <end position="78"/>
    </location>
</feature>
<feature type="coiled-coil region" evidence="2">
    <location>
        <begin position="80"/>
        <end position="114"/>
    </location>
</feature>
<accession>A0A1V0SJT3</accession>
<keyword evidence="1" id="KW-0862">Zinc</keyword>
<dbReference type="EMBL" id="KY684110">
    <property type="protein sequence ID" value="ARF11999.1"/>
    <property type="molecule type" value="Genomic_DNA"/>
</dbReference>
<organism evidence="4">
    <name type="scientific">Klosneuvirus KNV1</name>
    <dbReference type="NCBI Taxonomy" id="1977640"/>
    <lineage>
        <taxon>Viruses</taxon>
        <taxon>Varidnaviria</taxon>
        <taxon>Bamfordvirae</taxon>
        <taxon>Nucleocytoviricota</taxon>
        <taxon>Megaviricetes</taxon>
        <taxon>Imitervirales</taxon>
        <taxon>Mimiviridae</taxon>
        <taxon>Klosneuvirinae</taxon>
        <taxon>Klosneuvirus</taxon>
    </lineage>
</organism>
<dbReference type="Pfam" id="PF12874">
    <property type="entry name" value="zf-met"/>
    <property type="match status" value="1"/>
</dbReference>
<dbReference type="PROSITE" id="PS50157">
    <property type="entry name" value="ZINC_FINGER_C2H2_2"/>
    <property type="match status" value="1"/>
</dbReference>
<evidence type="ECO:0000256" key="2">
    <source>
        <dbReference type="SAM" id="Coils"/>
    </source>
</evidence>
<keyword evidence="1" id="KW-0479">Metal-binding</keyword>
<proteinExistence type="predicted"/>
<protein>
    <submittedName>
        <fullName evidence="4">Zinc finger protein</fullName>
    </submittedName>
</protein>
<name>A0A1V0SJT3_9VIRU</name>